<dbReference type="VEuPathDB" id="FungiDB:PSHT_05237"/>
<dbReference type="AlphaFoldDB" id="A0A2S4WAW7"/>
<reference evidence="2 3" key="1">
    <citation type="submission" date="2017-12" db="EMBL/GenBank/DDBJ databases">
        <title>Gene loss provides genomic basis for host adaptation in cereal stripe rust fungi.</title>
        <authorList>
            <person name="Xia C."/>
        </authorList>
    </citation>
    <scope>NUCLEOTIDE SEQUENCE [LARGE SCALE GENOMIC DNA]</scope>
    <source>
        <strain evidence="2 3">93TX-2</strain>
    </source>
</reference>
<feature type="region of interest" description="Disordered" evidence="1">
    <location>
        <begin position="91"/>
        <end position="142"/>
    </location>
</feature>
<name>A0A2S4WAW7_9BASI</name>
<reference evidence="3" key="3">
    <citation type="journal article" date="2018" name="Mol. Plant Microbe Interact.">
        <title>Genome sequence resources for the wheat stripe rust pathogen (Puccinia striiformis f. sp. tritici) and the barley stripe rust pathogen (Puccinia striiformis f. sp. hordei).</title>
        <authorList>
            <person name="Xia C."/>
            <person name="Wang M."/>
            <person name="Yin C."/>
            <person name="Cornejo O.E."/>
            <person name="Hulbert S.H."/>
            <person name="Chen X."/>
        </authorList>
    </citation>
    <scope>NUCLEOTIDE SEQUENCE [LARGE SCALE GENOMIC DNA]</scope>
    <source>
        <strain evidence="3">93TX-2</strain>
    </source>
</reference>
<feature type="compositionally biased region" description="Polar residues" evidence="1">
    <location>
        <begin position="101"/>
        <end position="110"/>
    </location>
</feature>
<dbReference type="OrthoDB" id="2497685at2759"/>
<organism evidence="2 3">
    <name type="scientific">Puccinia striiformis</name>
    <dbReference type="NCBI Taxonomy" id="27350"/>
    <lineage>
        <taxon>Eukaryota</taxon>
        <taxon>Fungi</taxon>
        <taxon>Dikarya</taxon>
        <taxon>Basidiomycota</taxon>
        <taxon>Pucciniomycotina</taxon>
        <taxon>Pucciniomycetes</taxon>
        <taxon>Pucciniales</taxon>
        <taxon>Pucciniaceae</taxon>
        <taxon>Puccinia</taxon>
    </lineage>
</organism>
<feature type="compositionally biased region" description="Pro residues" evidence="1">
    <location>
        <begin position="113"/>
        <end position="126"/>
    </location>
</feature>
<keyword evidence="3" id="KW-1185">Reference proteome</keyword>
<protein>
    <submittedName>
        <fullName evidence="2">Uncharacterized protein</fullName>
    </submittedName>
</protein>
<feature type="non-terminal residue" evidence="2">
    <location>
        <position position="938"/>
    </location>
</feature>
<sequence>MVQMSDQEDIALSPPEQIDLHVVRLVHLPVDTPALPIYQSGSFYHAGFHPVHGRLRPRMIAGTTATHLTEVGSEIKAGESLVNARELVASGANSLPHGPQETWSLNSQQGRLPPLPSRTSPEPPHTSPFKAPSGGALGSKETASSKLAGFSEIKPKLAKYSRKVKEGFYDVSIYLGPVPSLQNCERSVKSSISCKVWALNDQIPMQLKRTRSLRPPTKKELEKFNEVKEKISTDLALGAFYLNNQEKLDVESIAKRLDEKLSPPVNRYKPAEQAKPQASIYKDYVKKLELRQLSAIDLKDFQQKWESIKISTGLTDAEKVAQRQVNDFILETEDSQPAAQLLDYVNHPPKKGNFINGWSERRSDYEVLYHFACERAINSIKPQLLKWQSSSINGISVGDPRRHFPTIFLNDNSKPHIDLKKFVRAQAVQLKMQPALEESGDPILTVEKVLQSSDRGTGWAEELRDYSLVQGFENILERIKSEASQLLLDEIKEPLSRALAGPLEVETPLKLIFASDSKEDVAWRENLFREFHGTLATPSVVFAQLKGLPEDEIRIRSALDSHANFLDSVRAKDRKAIYEASSDRGQLTKQLDEIEARFKKQGHDLMSLQNFRKDAIGTDQVIERPFVLSLHEQGLIDKAILTELNPPGGLSREDFLKALGTQEDFNKRLMEKFKGDLLNALSSSDGKPEETVSRTIRFLVHSHISKLHDEAKSIYLTPALFERPQSLNFDKALEVFQPEAIKKLAKSPQDMEMLAKAYIRTRVTPQSHNIRYKSDMDEFLSQIKIPQTVDHTSPTTNAGIVGLLPDFDERLSAIYLDPLKEGDVRLDGTPYVRLTKESRDQLNSVVNEIYSQRQFLDALARDHQQWNADIQKFEQDHLREIPTILKIMESCLRDAHPSIASILASTQPTFMQRAVSFFLTWMKRFRTYKKLAIQSFPL</sequence>
<evidence type="ECO:0000313" key="3">
    <source>
        <dbReference type="Proteomes" id="UP000238274"/>
    </source>
</evidence>
<reference evidence="3" key="2">
    <citation type="journal article" date="2018" name="BMC Genomics">
        <title>Genomic insights into host adaptation between the wheat stripe rust pathogen (Puccinia striiformis f. sp. tritici) and the barley stripe rust pathogen (Puccinia striiformis f. sp. hordei).</title>
        <authorList>
            <person name="Xia C."/>
            <person name="Wang M."/>
            <person name="Yin C."/>
            <person name="Cornejo O.E."/>
            <person name="Hulbert S.H."/>
            <person name="Chen X."/>
        </authorList>
    </citation>
    <scope>NUCLEOTIDE SEQUENCE [LARGE SCALE GENOMIC DNA]</scope>
    <source>
        <strain evidence="3">93TX-2</strain>
    </source>
</reference>
<dbReference type="VEuPathDB" id="FungiDB:PSTT_08181"/>
<evidence type="ECO:0000313" key="2">
    <source>
        <dbReference type="EMBL" id="POW18914.1"/>
    </source>
</evidence>
<evidence type="ECO:0000256" key="1">
    <source>
        <dbReference type="SAM" id="MobiDB-lite"/>
    </source>
</evidence>
<comment type="caution">
    <text evidence="2">The sequence shown here is derived from an EMBL/GenBank/DDBJ whole genome shotgun (WGS) entry which is preliminary data.</text>
</comment>
<gene>
    <name evidence="2" type="ORF">PSHT_05237</name>
</gene>
<accession>A0A2S4WAW7</accession>
<dbReference type="EMBL" id="PKSM01000057">
    <property type="protein sequence ID" value="POW18914.1"/>
    <property type="molecule type" value="Genomic_DNA"/>
</dbReference>
<proteinExistence type="predicted"/>
<dbReference type="Proteomes" id="UP000238274">
    <property type="component" value="Unassembled WGS sequence"/>
</dbReference>